<evidence type="ECO:0000256" key="6">
    <source>
        <dbReference type="ARBA" id="ARBA00023157"/>
    </source>
</evidence>
<dbReference type="InterPro" id="IPR001368">
    <property type="entry name" value="TNFR/NGFR_Cys_rich_reg"/>
</dbReference>
<sequence>MKKGYLELDFLVLLAYFSLNYQPTMARHPTHHRRQHNSQECYRCPPGYGVELHCNRIHDTECGACPDDHYSSHFSAKKPCYPCSKCGAGLYVAHKCTASRDTVCDSCHTYRGPHNEDFYERCVRPKLEALRLHSDKEAGAKEGSDLHIEHRTVVQSSVVIASSLVLATVAVILLASCLIISIRKHCRRVDGHPYQAVATKEAVML</sequence>
<feature type="disulfide bond" evidence="8">
    <location>
        <begin position="86"/>
        <end position="104"/>
    </location>
</feature>
<comment type="caution">
    <text evidence="12">The sequence shown here is derived from an EMBL/GenBank/DDBJ whole genome shotgun (WGS) entry which is preliminary data.</text>
</comment>
<keyword evidence="9" id="KW-0812">Transmembrane</keyword>
<keyword evidence="4 10" id="KW-0732">Signal</keyword>
<name>A0AAV6UPI5_9ARAC</name>
<dbReference type="Proteomes" id="UP000827092">
    <property type="component" value="Unassembled WGS sequence"/>
</dbReference>
<evidence type="ECO:0000256" key="7">
    <source>
        <dbReference type="ARBA" id="ARBA00023180"/>
    </source>
</evidence>
<keyword evidence="6 8" id="KW-1015">Disulfide bond</keyword>
<evidence type="ECO:0000313" key="12">
    <source>
        <dbReference type="EMBL" id="KAG8186002.1"/>
    </source>
</evidence>
<proteinExistence type="predicted"/>
<evidence type="ECO:0000259" key="11">
    <source>
        <dbReference type="PROSITE" id="PS50050"/>
    </source>
</evidence>
<dbReference type="GO" id="GO:0005576">
    <property type="term" value="C:extracellular region"/>
    <property type="evidence" value="ECO:0007669"/>
    <property type="project" value="UniProtKB-SubCell"/>
</dbReference>
<evidence type="ECO:0000256" key="1">
    <source>
        <dbReference type="ARBA" id="ARBA00004613"/>
    </source>
</evidence>
<evidence type="ECO:0000256" key="4">
    <source>
        <dbReference type="ARBA" id="ARBA00022729"/>
    </source>
</evidence>
<keyword evidence="13" id="KW-1185">Reference proteome</keyword>
<evidence type="ECO:0000313" key="13">
    <source>
        <dbReference type="Proteomes" id="UP000827092"/>
    </source>
</evidence>
<evidence type="ECO:0000256" key="3">
    <source>
        <dbReference type="ARBA" id="ARBA00022703"/>
    </source>
</evidence>
<feature type="transmembrane region" description="Helical" evidence="9">
    <location>
        <begin position="158"/>
        <end position="180"/>
    </location>
</feature>
<keyword evidence="9" id="KW-0472">Membrane</keyword>
<dbReference type="EMBL" id="JAFNEN010000317">
    <property type="protein sequence ID" value="KAG8186002.1"/>
    <property type="molecule type" value="Genomic_DNA"/>
</dbReference>
<dbReference type="SMART" id="SM00208">
    <property type="entry name" value="TNFR"/>
    <property type="match status" value="2"/>
</dbReference>
<feature type="repeat" description="TNFR-Cys" evidence="8">
    <location>
        <begin position="64"/>
        <end position="104"/>
    </location>
</feature>
<feature type="disulfide bond" evidence="8">
    <location>
        <begin position="65"/>
        <end position="80"/>
    </location>
</feature>
<feature type="signal peptide" evidence="10">
    <location>
        <begin position="1"/>
        <end position="26"/>
    </location>
</feature>
<evidence type="ECO:0000256" key="5">
    <source>
        <dbReference type="ARBA" id="ARBA00022737"/>
    </source>
</evidence>
<dbReference type="GO" id="GO:0006915">
    <property type="term" value="P:apoptotic process"/>
    <property type="evidence" value="ECO:0007669"/>
    <property type="project" value="UniProtKB-KW"/>
</dbReference>
<comment type="subcellular location">
    <subcellularLocation>
        <location evidence="1">Secreted</location>
    </subcellularLocation>
</comment>
<reference evidence="12 13" key="1">
    <citation type="journal article" date="2022" name="Nat. Ecol. Evol.">
        <title>A masculinizing supergene underlies an exaggerated male reproductive morph in a spider.</title>
        <authorList>
            <person name="Hendrickx F."/>
            <person name="De Corte Z."/>
            <person name="Sonet G."/>
            <person name="Van Belleghem S.M."/>
            <person name="Kostlbacher S."/>
            <person name="Vangestel C."/>
        </authorList>
    </citation>
    <scope>NUCLEOTIDE SEQUENCE [LARGE SCALE GENOMIC DNA]</scope>
    <source>
        <strain evidence="12">W744_W776</strain>
    </source>
</reference>
<dbReference type="PROSITE" id="PS50050">
    <property type="entry name" value="TNFR_NGFR_2"/>
    <property type="match status" value="1"/>
</dbReference>
<dbReference type="Pfam" id="PF00020">
    <property type="entry name" value="TNFR_c6"/>
    <property type="match status" value="2"/>
</dbReference>
<accession>A0AAV6UPI5</accession>
<keyword evidence="5" id="KW-0677">Repeat</keyword>
<keyword evidence="3" id="KW-0053">Apoptosis</keyword>
<evidence type="ECO:0000256" key="9">
    <source>
        <dbReference type="SAM" id="Phobius"/>
    </source>
</evidence>
<protein>
    <recommendedName>
        <fullName evidence="11">TNFR-Cys domain-containing protein</fullName>
    </recommendedName>
</protein>
<dbReference type="PANTHER" id="PTHR23097">
    <property type="entry name" value="TUMOR NECROSIS FACTOR RECEPTOR SUPERFAMILY MEMBER"/>
    <property type="match status" value="1"/>
</dbReference>
<evidence type="ECO:0000256" key="2">
    <source>
        <dbReference type="ARBA" id="ARBA00022525"/>
    </source>
</evidence>
<dbReference type="AlphaFoldDB" id="A0AAV6UPI5"/>
<feature type="disulfide bond" evidence="8">
    <location>
        <begin position="83"/>
        <end position="96"/>
    </location>
</feature>
<feature type="domain" description="TNFR-Cys" evidence="11">
    <location>
        <begin position="64"/>
        <end position="104"/>
    </location>
</feature>
<gene>
    <name evidence="12" type="ORF">JTE90_027672</name>
</gene>
<dbReference type="InterPro" id="IPR052459">
    <property type="entry name" value="TNFRSF_decoy_receptor"/>
</dbReference>
<keyword evidence="7" id="KW-0325">Glycoprotein</keyword>
<dbReference type="SUPFAM" id="SSF57586">
    <property type="entry name" value="TNF receptor-like"/>
    <property type="match status" value="1"/>
</dbReference>
<evidence type="ECO:0000256" key="8">
    <source>
        <dbReference type="PROSITE-ProRule" id="PRU00206"/>
    </source>
</evidence>
<organism evidence="12 13">
    <name type="scientific">Oedothorax gibbosus</name>
    <dbReference type="NCBI Taxonomy" id="931172"/>
    <lineage>
        <taxon>Eukaryota</taxon>
        <taxon>Metazoa</taxon>
        <taxon>Ecdysozoa</taxon>
        <taxon>Arthropoda</taxon>
        <taxon>Chelicerata</taxon>
        <taxon>Arachnida</taxon>
        <taxon>Araneae</taxon>
        <taxon>Araneomorphae</taxon>
        <taxon>Entelegynae</taxon>
        <taxon>Araneoidea</taxon>
        <taxon>Linyphiidae</taxon>
        <taxon>Erigoninae</taxon>
        <taxon>Oedothorax</taxon>
    </lineage>
</organism>
<dbReference type="CDD" id="cd00185">
    <property type="entry name" value="TNFRSF"/>
    <property type="match status" value="1"/>
</dbReference>
<evidence type="ECO:0000256" key="10">
    <source>
        <dbReference type="SAM" id="SignalP"/>
    </source>
</evidence>
<dbReference type="Gene3D" id="2.10.50.10">
    <property type="entry name" value="Tumor Necrosis Factor Receptor, subunit A, domain 2"/>
    <property type="match status" value="2"/>
</dbReference>
<keyword evidence="2" id="KW-0964">Secreted</keyword>
<dbReference type="PANTHER" id="PTHR23097:SF181">
    <property type="entry name" value="CASPASE-8-LIKE"/>
    <property type="match status" value="1"/>
</dbReference>
<keyword evidence="9" id="KW-1133">Transmembrane helix</keyword>
<feature type="chain" id="PRO_5043372459" description="TNFR-Cys domain-containing protein" evidence="10">
    <location>
        <begin position="27"/>
        <end position="205"/>
    </location>
</feature>